<comment type="similarity">
    <text evidence="4">Belongs to the TonB-dependent receptor family.</text>
</comment>
<evidence type="ECO:0000313" key="8">
    <source>
        <dbReference type="Proteomes" id="UP000281028"/>
    </source>
</evidence>
<dbReference type="Proteomes" id="UP000281028">
    <property type="component" value="Unassembled WGS sequence"/>
</dbReference>
<dbReference type="Pfam" id="PF00593">
    <property type="entry name" value="TonB_dep_Rec_b-barrel"/>
    <property type="match status" value="1"/>
</dbReference>
<accession>A0A3S1CVW5</accession>
<dbReference type="SUPFAM" id="SSF56935">
    <property type="entry name" value="Porins"/>
    <property type="match status" value="1"/>
</dbReference>
<name>A0A3S1CVW5_9BACT</name>
<keyword evidence="3" id="KW-0998">Cell outer membrane</keyword>
<dbReference type="Pfam" id="PF07715">
    <property type="entry name" value="Plug"/>
    <property type="match status" value="1"/>
</dbReference>
<keyword evidence="8" id="KW-1185">Reference proteome</keyword>
<dbReference type="InterPro" id="IPR008969">
    <property type="entry name" value="CarboxyPept-like_regulatory"/>
</dbReference>
<comment type="subcellular location">
    <subcellularLocation>
        <location evidence="1 4">Cell outer membrane</location>
    </subcellularLocation>
</comment>
<dbReference type="NCBIfam" id="TIGR04056">
    <property type="entry name" value="OMP_RagA_SusC"/>
    <property type="match status" value="1"/>
</dbReference>
<feature type="domain" description="TonB-dependent receptor-like beta-barrel" evidence="5">
    <location>
        <begin position="419"/>
        <end position="984"/>
    </location>
</feature>
<protein>
    <submittedName>
        <fullName evidence="7">SusC/RagA family TonB-linked outer membrane protein</fullName>
    </submittedName>
</protein>
<dbReference type="InterPro" id="IPR036942">
    <property type="entry name" value="Beta-barrel_TonB_sf"/>
</dbReference>
<dbReference type="Gene3D" id="2.170.130.10">
    <property type="entry name" value="TonB-dependent receptor, plug domain"/>
    <property type="match status" value="1"/>
</dbReference>
<dbReference type="Gene3D" id="2.40.170.20">
    <property type="entry name" value="TonB-dependent receptor, beta-barrel domain"/>
    <property type="match status" value="1"/>
</dbReference>
<feature type="domain" description="TonB-dependent receptor plug" evidence="6">
    <location>
        <begin position="159"/>
        <end position="245"/>
    </location>
</feature>
<dbReference type="AlphaFoldDB" id="A0A3S1CVW5"/>
<gene>
    <name evidence="7" type="ORF">ECE50_008855</name>
</gene>
<dbReference type="InterPro" id="IPR023996">
    <property type="entry name" value="TonB-dep_OMP_SusC/RagA"/>
</dbReference>
<keyword evidence="2 4" id="KW-0472">Membrane</keyword>
<dbReference type="PROSITE" id="PS00018">
    <property type="entry name" value="EF_HAND_1"/>
    <property type="match status" value="1"/>
</dbReference>
<dbReference type="InterPro" id="IPR037066">
    <property type="entry name" value="Plug_dom_sf"/>
</dbReference>
<dbReference type="GO" id="GO:0009279">
    <property type="term" value="C:cell outer membrane"/>
    <property type="evidence" value="ECO:0007669"/>
    <property type="project" value="UniProtKB-SubCell"/>
</dbReference>
<reference evidence="7" key="1">
    <citation type="submission" date="2020-05" db="EMBL/GenBank/DDBJ databases">
        <title>Chitinophaga laudate sp. nov., isolated from a tropical peat swamp.</title>
        <authorList>
            <person name="Goh C.B.S."/>
            <person name="Lee M.S."/>
            <person name="Parimannan S."/>
            <person name="Pasbakhsh P."/>
            <person name="Yule C.M."/>
            <person name="Rajandas H."/>
            <person name="Loke S."/>
            <person name="Croft L."/>
            <person name="Tan J.B.L."/>
        </authorList>
    </citation>
    <scope>NUCLEOTIDE SEQUENCE</scope>
    <source>
        <strain evidence="7">Mgbs1</strain>
    </source>
</reference>
<dbReference type="OrthoDB" id="9768177at2"/>
<keyword evidence="4" id="KW-0798">TonB box</keyword>
<evidence type="ECO:0000256" key="2">
    <source>
        <dbReference type="ARBA" id="ARBA00023136"/>
    </source>
</evidence>
<evidence type="ECO:0000256" key="3">
    <source>
        <dbReference type="ARBA" id="ARBA00023237"/>
    </source>
</evidence>
<evidence type="ECO:0000256" key="1">
    <source>
        <dbReference type="ARBA" id="ARBA00004442"/>
    </source>
</evidence>
<dbReference type="InterPro" id="IPR012910">
    <property type="entry name" value="Plug_dom"/>
</dbReference>
<dbReference type="InterPro" id="IPR018247">
    <property type="entry name" value="EF_Hand_1_Ca_BS"/>
</dbReference>
<dbReference type="InterPro" id="IPR000531">
    <property type="entry name" value="Beta-barrel_TonB"/>
</dbReference>
<dbReference type="SUPFAM" id="SSF49464">
    <property type="entry name" value="Carboxypeptidase regulatory domain-like"/>
    <property type="match status" value="1"/>
</dbReference>
<sequence length="1016" mass="113744">MRNFHVRFLLLLPCTGLLPGSISAHARPAVHRMPETHRTGHHAAVARLHTWQQTETITGEVIDVYGKPLTDVAIRIKSGDAATVTDTEGKFRIRAERGATLVFSLHNYLPLEKTVEQFTPWKVVLQENPHAAENSYHLLNDVQPRQLQVQSSGELRTPELSKTTSNHILGLINGRLAGARIFQGSGEPGNEAFGMQLRGMDPILIVDGNPDRPMMIVNPEEIESVTVLKDALATAMLGIRGANGAVLITTRRGHEGPQRISFTAQSGIQTPVNRFKPLGAYDYARLYNEALANDGKPAAYTQSDLDAWKNKTDPYGHPDVDWWNQIIRERTAFHRFDLTLSGGRKVARYFVNLDYLQQGGMFKSADINKYKTNADYNRYIVRSNVDFGLNRSISASVNLFGRIQTENQPGAQTITTLSNLLFTPNNAYPVINQDGSLGGTNLWTNNLYGQTVHSGYRTQFTRDLNADVNVRINLQDVTPGLWAKATASFFTTFTEQINRSKSFAVYQLIPGKGDATPSYLKFGNDGDMANSTGSTSTNRFLYTEAQLGYTRQYGAHGLNILLNASKDNRITGNQVPQYFLGSAGRIQYNYREKYMLELAMSYSGTNRYPKNKRYGWFPAIGAGWDLAKENFLRADWLNQFKLRATYGTTGDASDAGYYAYLQYYQGGSGYNFGNSATGFSGVREGIQANPQLSWARSNMMNLALDMAFFDRKLSVTIERYHTKMYDLLQTRGDATLVSGLTYPLENLGINRVRGIDITAAWQSQAGSFHYYISGNLSMLKKTVVFNDEVPNRYAWMNRTGQPVNTAFGYLSDGLFQTTEEISNSAKPFGYQPIPGDIKYKDLNNDGKIDQYDMAPIMPGKPQVFYGATFGCSWKNFDVSVLLQGVANRYETVGVVTRWEFQLNGLGQAYEHHLGRWTPENAATATYPRLSIGTNINNHRSSDYWIRNTSYIRLKNVELGYNLPASLLRRVKLATARVFLNGTNLLTFSPFKDADPENIVWGYPIQKVMSAGLTIKF</sequence>
<evidence type="ECO:0000259" key="5">
    <source>
        <dbReference type="Pfam" id="PF00593"/>
    </source>
</evidence>
<dbReference type="NCBIfam" id="TIGR04057">
    <property type="entry name" value="SusC_RagA_signa"/>
    <property type="match status" value="1"/>
</dbReference>
<dbReference type="EMBL" id="RIAR02000001">
    <property type="protein sequence ID" value="NSL86936.1"/>
    <property type="molecule type" value="Genomic_DNA"/>
</dbReference>
<proteinExistence type="inferred from homology"/>
<evidence type="ECO:0000256" key="4">
    <source>
        <dbReference type="RuleBase" id="RU003357"/>
    </source>
</evidence>
<comment type="caution">
    <text evidence="7">The sequence shown here is derived from an EMBL/GenBank/DDBJ whole genome shotgun (WGS) entry which is preliminary data.</text>
</comment>
<dbReference type="InterPro" id="IPR023997">
    <property type="entry name" value="TonB-dep_OMP_SusC/RagA_CS"/>
</dbReference>
<evidence type="ECO:0000313" key="7">
    <source>
        <dbReference type="EMBL" id="NSL86936.1"/>
    </source>
</evidence>
<evidence type="ECO:0000259" key="6">
    <source>
        <dbReference type="Pfam" id="PF07715"/>
    </source>
</evidence>
<organism evidence="7 8">
    <name type="scientific">Chitinophaga solisilvae</name>
    <dbReference type="NCBI Taxonomy" id="1233460"/>
    <lineage>
        <taxon>Bacteria</taxon>
        <taxon>Pseudomonadati</taxon>
        <taxon>Bacteroidota</taxon>
        <taxon>Chitinophagia</taxon>
        <taxon>Chitinophagales</taxon>
        <taxon>Chitinophagaceae</taxon>
        <taxon>Chitinophaga</taxon>
    </lineage>
</organism>